<evidence type="ECO:0000313" key="2">
    <source>
        <dbReference type="EMBL" id="AXG73837.1"/>
    </source>
</evidence>
<gene>
    <name evidence="2" type="ORF">DVK85_06130</name>
</gene>
<dbReference type="Pfam" id="PF03235">
    <property type="entry name" value="GmrSD_N"/>
    <property type="match status" value="1"/>
</dbReference>
<evidence type="ECO:0000313" key="3">
    <source>
        <dbReference type="Proteomes" id="UP000253951"/>
    </source>
</evidence>
<accession>A0A345HB77</accession>
<dbReference type="OrthoDB" id="3654724at2"/>
<organism evidence="2 3">
    <name type="scientific">Flavobacterium arcticum</name>
    <dbReference type="NCBI Taxonomy" id="1784713"/>
    <lineage>
        <taxon>Bacteria</taxon>
        <taxon>Pseudomonadati</taxon>
        <taxon>Bacteroidota</taxon>
        <taxon>Flavobacteriia</taxon>
        <taxon>Flavobacteriales</taxon>
        <taxon>Flavobacteriaceae</taxon>
        <taxon>Flavobacterium</taxon>
    </lineage>
</organism>
<evidence type="ECO:0000259" key="1">
    <source>
        <dbReference type="Pfam" id="PF03235"/>
    </source>
</evidence>
<proteinExistence type="predicted"/>
<keyword evidence="3" id="KW-1185">Reference proteome</keyword>
<dbReference type="RefSeq" id="WP_114677596.1">
    <property type="nucleotide sequence ID" value="NZ_CP031188.1"/>
</dbReference>
<reference evidence="2 3" key="1">
    <citation type="submission" date="2018-07" db="EMBL/GenBank/DDBJ databases">
        <title>Complete genome sequence of Flavobacterium arcticum type strain SM1502T.</title>
        <authorList>
            <person name="Li Y."/>
            <person name="Li D.-D."/>
        </authorList>
    </citation>
    <scope>NUCLEOTIDE SEQUENCE [LARGE SCALE GENOMIC DNA]</scope>
    <source>
        <strain evidence="2 3">SM1502</strain>
    </source>
</reference>
<dbReference type="InterPro" id="IPR004919">
    <property type="entry name" value="GmrSD_N"/>
</dbReference>
<dbReference type="AlphaFoldDB" id="A0A345HB77"/>
<dbReference type="KEGG" id="fat:DVK85_06130"/>
<protein>
    <submittedName>
        <fullName evidence="2">DUF262 domain-containing protein</fullName>
    </submittedName>
</protein>
<name>A0A345HB77_9FLAO</name>
<dbReference type="EMBL" id="CP031188">
    <property type="protein sequence ID" value="AXG73837.1"/>
    <property type="molecule type" value="Genomic_DNA"/>
</dbReference>
<dbReference type="Proteomes" id="UP000253951">
    <property type="component" value="Chromosome"/>
</dbReference>
<sequence>MENFKNVAEKYKIQIPIIQRDYAQGRMDRRASKIREGFLNSIAEVLGKSDELHLDFIYGSVKQDKFIPLDGQQRLTTLYLLYWYFGKKEEKEIDYLKNFTYETRASSREFCSKLVDSSINFLDTSISHQIKDSSWFLAYWENDPSIRAMLNMIDDIHQKFNDKSYYNNLDKITFNFFELEKFGLDDDLYIKMNARGKSLTEFENFKAKFEKYLIQFDNDLYLEFSQKIDNEWTDFFWKYGVNDKSFLIDRFFMNYFGYITEMIYYSNNRDTLTEESDFEQIKSLYRTREQIQFLFKSLDRLPYVVSCFGELFCTQKYEVNKVCLFDDDYNLLEKIIIGQPVNIQQKILLYIIVNHSLGSELDNNLKDLLRVARNLTYRIKHLKNGFIYYTNDLSFENIQSLLIFFLELINKEVYYELVNNDFDRTNTGISESSIQFEIDKAEIIQQDPNIKDEIFRLEDFKYLKGDIHNLLSSDITELHFYGNSIREIFDNKDSLIIRSLLTIDNYSLNIGWTILGDKFYFGNVNNWEVILTAPNKQSFYKSYFESFKLNNNSLNAVVSSYLKTNTNNDWRYYFIKYPEMTSSISDLSKDNNIFSWNGQYSLEKMGGSNLNAYHQNPYITTVAKKLGEQSYIVQYDSFSYLTCKELEVYSKGEGWLIYKFDKDLFGDLIPSYKLVEKKDYFLLTENEDKDRIEILCEFLTDVKERAT</sequence>
<feature type="domain" description="GmrSD restriction endonucleases N-terminal" evidence="1">
    <location>
        <begin position="8"/>
        <end position="209"/>
    </location>
</feature>